<dbReference type="EMBL" id="JAIWYP010000003">
    <property type="protein sequence ID" value="KAH3853035.1"/>
    <property type="molecule type" value="Genomic_DNA"/>
</dbReference>
<reference evidence="1" key="1">
    <citation type="journal article" date="2019" name="bioRxiv">
        <title>The Genome of the Zebra Mussel, Dreissena polymorpha: A Resource for Invasive Species Research.</title>
        <authorList>
            <person name="McCartney M.A."/>
            <person name="Auch B."/>
            <person name="Kono T."/>
            <person name="Mallez S."/>
            <person name="Zhang Y."/>
            <person name="Obille A."/>
            <person name="Becker A."/>
            <person name="Abrahante J.E."/>
            <person name="Garbe J."/>
            <person name="Badalamenti J.P."/>
            <person name="Herman A."/>
            <person name="Mangelson H."/>
            <person name="Liachko I."/>
            <person name="Sullivan S."/>
            <person name="Sone E.D."/>
            <person name="Koren S."/>
            <person name="Silverstein K.A.T."/>
            <person name="Beckman K.B."/>
            <person name="Gohl D.M."/>
        </authorList>
    </citation>
    <scope>NUCLEOTIDE SEQUENCE</scope>
    <source>
        <strain evidence="1">Duluth1</strain>
        <tissue evidence="1">Whole animal</tissue>
    </source>
</reference>
<organism evidence="1 2">
    <name type="scientific">Dreissena polymorpha</name>
    <name type="common">Zebra mussel</name>
    <name type="synonym">Mytilus polymorpha</name>
    <dbReference type="NCBI Taxonomy" id="45954"/>
    <lineage>
        <taxon>Eukaryota</taxon>
        <taxon>Metazoa</taxon>
        <taxon>Spiralia</taxon>
        <taxon>Lophotrochozoa</taxon>
        <taxon>Mollusca</taxon>
        <taxon>Bivalvia</taxon>
        <taxon>Autobranchia</taxon>
        <taxon>Heteroconchia</taxon>
        <taxon>Euheterodonta</taxon>
        <taxon>Imparidentia</taxon>
        <taxon>Neoheterodontei</taxon>
        <taxon>Myida</taxon>
        <taxon>Dreissenoidea</taxon>
        <taxon>Dreissenidae</taxon>
        <taxon>Dreissena</taxon>
    </lineage>
</organism>
<evidence type="ECO:0000313" key="1">
    <source>
        <dbReference type="EMBL" id="KAH3853035.1"/>
    </source>
</evidence>
<evidence type="ECO:0000313" key="2">
    <source>
        <dbReference type="Proteomes" id="UP000828390"/>
    </source>
</evidence>
<comment type="caution">
    <text evidence="1">The sequence shown here is derived from an EMBL/GenBank/DDBJ whole genome shotgun (WGS) entry which is preliminary data.</text>
</comment>
<protein>
    <submittedName>
        <fullName evidence="1">Uncharacterized protein</fullName>
    </submittedName>
</protein>
<dbReference type="Proteomes" id="UP000828390">
    <property type="component" value="Unassembled WGS sequence"/>
</dbReference>
<name>A0A9D4R4L1_DREPO</name>
<dbReference type="AlphaFoldDB" id="A0A9D4R4L1"/>
<accession>A0A9D4R4L1</accession>
<keyword evidence="2" id="KW-1185">Reference proteome</keyword>
<reference evidence="1" key="2">
    <citation type="submission" date="2020-11" db="EMBL/GenBank/DDBJ databases">
        <authorList>
            <person name="McCartney M.A."/>
            <person name="Auch B."/>
            <person name="Kono T."/>
            <person name="Mallez S."/>
            <person name="Becker A."/>
            <person name="Gohl D.M."/>
            <person name="Silverstein K.A.T."/>
            <person name="Koren S."/>
            <person name="Bechman K.B."/>
            <person name="Herman A."/>
            <person name="Abrahante J.E."/>
            <person name="Garbe J."/>
        </authorList>
    </citation>
    <scope>NUCLEOTIDE SEQUENCE</scope>
    <source>
        <strain evidence="1">Duluth1</strain>
        <tissue evidence="1">Whole animal</tissue>
    </source>
</reference>
<sequence>MLQFPVTNWATPMATYQEFNRADAEIVNTLKRFLNFNICALFMHDGTIDDACKINGFHLHVLVQNETDDHLCHNNKWRHIKQKLQKVSKIKTAKIVRHK</sequence>
<gene>
    <name evidence="1" type="ORF">DPMN_095558</name>
</gene>
<proteinExistence type="predicted"/>